<evidence type="ECO:0000313" key="2">
    <source>
        <dbReference type="EMBL" id="SDF58955.1"/>
    </source>
</evidence>
<evidence type="ECO:0000313" key="3">
    <source>
        <dbReference type="Proteomes" id="UP000183812"/>
    </source>
</evidence>
<reference evidence="2 3" key="1">
    <citation type="submission" date="2016-10" db="EMBL/GenBank/DDBJ databases">
        <authorList>
            <person name="de Groot N.N."/>
        </authorList>
    </citation>
    <scope>NUCLEOTIDE SEQUENCE [LARGE SCALE GENOMIC DNA]</scope>
    <source>
        <strain evidence="3">DSM 938 / 37b4</strain>
    </source>
</reference>
<dbReference type="AlphaFoldDB" id="A0A1G7MBB8"/>
<protein>
    <submittedName>
        <fullName evidence="2">Pimeloyl-ACP methyl ester carboxylesterase</fullName>
    </submittedName>
</protein>
<dbReference type="RefSeq" id="WP_074554657.1">
    <property type="nucleotide sequence ID" value="NZ_CP119563.1"/>
</dbReference>
<name>A0A1G7MBB8_RHOCA</name>
<gene>
    <name evidence="2" type="ORF">SAMN04244550_02489</name>
</gene>
<sequence>MAFFTADDGAKIAFADEGQGPVVLALAGLTRTGRDFDYLAAHLPPCRLIRMDYRGRGDSQWTGGATYTVLREAADALQLLDHLGLERAAILGTSRGGMIGMYLAAVAKDRLTGLCLNDIGPVIERAGLERIFDVVGRNPGTKSFAELVEKLPAAMVGYENVPASRWLEETVRHNIETPQGVKINYDPELRDAFLHAFDAGVFETWPLFDACAGLPVALIRGANSDLLSPETVAEMRRRRPDLLFAEVPGRPHIPFLDEPEAVALIRAWIAQLPGCAKAAAAYAPDAPNSNQS</sequence>
<dbReference type="OrthoDB" id="9791366at2"/>
<dbReference type="InterPro" id="IPR000073">
    <property type="entry name" value="AB_hydrolase_1"/>
</dbReference>
<dbReference type="PANTHER" id="PTHR43798:SF33">
    <property type="entry name" value="HYDROLASE, PUTATIVE (AFU_ORTHOLOGUE AFUA_2G14860)-RELATED"/>
    <property type="match status" value="1"/>
</dbReference>
<dbReference type="GO" id="GO:0047372">
    <property type="term" value="F:monoacylglycerol lipase activity"/>
    <property type="evidence" value="ECO:0007669"/>
    <property type="project" value="TreeGrafter"/>
</dbReference>
<dbReference type="InterPro" id="IPR029058">
    <property type="entry name" value="AB_hydrolase_fold"/>
</dbReference>
<evidence type="ECO:0000259" key="1">
    <source>
        <dbReference type="Pfam" id="PF00561"/>
    </source>
</evidence>
<dbReference type="GO" id="GO:0016020">
    <property type="term" value="C:membrane"/>
    <property type="evidence" value="ECO:0007669"/>
    <property type="project" value="TreeGrafter"/>
</dbReference>
<dbReference type="Gene3D" id="3.40.50.1820">
    <property type="entry name" value="alpha/beta hydrolase"/>
    <property type="match status" value="1"/>
</dbReference>
<dbReference type="PANTHER" id="PTHR43798">
    <property type="entry name" value="MONOACYLGLYCEROL LIPASE"/>
    <property type="match status" value="1"/>
</dbReference>
<dbReference type="InterPro" id="IPR050266">
    <property type="entry name" value="AB_hydrolase_sf"/>
</dbReference>
<feature type="domain" description="AB hydrolase-1" evidence="1">
    <location>
        <begin position="21"/>
        <end position="259"/>
    </location>
</feature>
<dbReference type="Pfam" id="PF00561">
    <property type="entry name" value="Abhydrolase_1"/>
    <property type="match status" value="1"/>
</dbReference>
<dbReference type="EMBL" id="FNAY01000013">
    <property type="protein sequence ID" value="SDF58955.1"/>
    <property type="molecule type" value="Genomic_DNA"/>
</dbReference>
<accession>A0A1G7MBB8</accession>
<dbReference type="Proteomes" id="UP000183812">
    <property type="component" value="Unassembled WGS sequence"/>
</dbReference>
<dbReference type="SUPFAM" id="SSF53474">
    <property type="entry name" value="alpha/beta-Hydrolases"/>
    <property type="match status" value="1"/>
</dbReference>
<proteinExistence type="predicted"/>
<organism evidence="2 3">
    <name type="scientific">Rhodobacter capsulatus</name>
    <name type="common">Rhodopseudomonas capsulata</name>
    <dbReference type="NCBI Taxonomy" id="1061"/>
    <lineage>
        <taxon>Bacteria</taxon>
        <taxon>Pseudomonadati</taxon>
        <taxon>Pseudomonadota</taxon>
        <taxon>Alphaproteobacteria</taxon>
        <taxon>Rhodobacterales</taxon>
        <taxon>Rhodobacter group</taxon>
        <taxon>Rhodobacter</taxon>
    </lineage>
</organism>
<dbReference type="GO" id="GO:0046464">
    <property type="term" value="P:acylglycerol catabolic process"/>
    <property type="evidence" value="ECO:0007669"/>
    <property type="project" value="TreeGrafter"/>
</dbReference>